<evidence type="ECO:0000313" key="2">
    <source>
        <dbReference type="Proteomes" id="UP000037035"/>
    </source>
</evidence>
<dbReference type="EMBL" id="LAVV01006461">
    <property type="protein sequence ID" value="KNZ59786.1"/>
    <property type="molecule type" value="Genomic_DNA"/>
</dbReference>
<dbReference type="AlphaFoldDB" id="A0A0L6VG84"/>
<gene>
    <name evidence="1" type="ORF">VP01_1661g1</name>
</gene>
<organism evidence="1 2">
    <name type="scientific">Puccinia sorghi</name>
    <dbReference type="NCBI Taxonomy" id="27349"/>
    <lineage>
        <taxon>Eukaryota</taxon>
        <taxon>Fungi</taxon>
        <taxon>Dikarya</taxon>
        <taxon>Basidiomycota</taxon>
        <taxon>Pucciniomycotina</taxon>
        <taxon>Pucciniomycetes</taxon>
        <taxon>Pucciniales</taxon>
        <taxon>Pucciniaceae</taxon>
        <taxon>Puccinia</taxon>
    </lineage>
</organism>
<dbReference type="Proteomes" id="UP000037035">
    <property type="component" value="Unassembled WGS sequence"/>
</dbReference>
<proteinExistence type="predicted"/>
<comment type="caution">
    <text evidence="1">The sequence shown here is derived from an EMBL/GenBank/DDBJ whole genome shotgun (WGS) entry which is preliminary data.</text>
</comment>
<name>A0A0L6VG84_9BASI</name>
<dbReference type="OrthoDB" id="10578970at2759"/>
<keyword evidence="2" id="KW-1185">Reference proteome</keyword>
<sequence>MKSFECYINFDGGPLHPSVTTGFKKCVGFIDGTLFPQDKKPSIYSQDYYSRKEYYGIESLLWVTLIRGFSIT</sequence>
<accession>A0A0L6VG84</accession>
<reference evidence="1 2" key="1">
    <citation type="submission" date="2015-08" db="EMBL/GenBank/DDBJ databases">
        <title>Next Generation Sequencing and Analysis of the Genome of Puccinia sorghi L Schw, the Causal Agent of Maize Common Rust.</title>
        <authorList>
            <person name="Rochi L."/>
            <person name="Burguener G."/>
            <person name="Darino M."/>
            <person name="Turjanski A."/>
            <person name="Kreff E."/>
            <person name="Dieguez M.J."/>
            <person name="Sacco F."/>
        </authorList>
    </citation>
    <scope>NUCLEOTIDE SEQUENCE [LARGE SCALE GENOMIC DNA]</scope>
    <source>
        <strain evidence="1 2">RO10H11247</strain>
    </source>
</reference>
<dbReference type="VEuPathDB" id="FungiDB:VP01_1661g1"/>
<protein>
    <submittedName>
        <fullName evidence="1">Uncharacterized protein</fullName>
    </submittedName>
</protein>
<evidence type="ECO:0000313" key="1">
    <source>
        <dbReference type="EMBL" id="KNZ59786.1"/>
    </source>
</evidence>